<evidence type="ECO:0000259" key="4">
    <source>
        <dbReference type="PROSITE" id="PS51272"/>
    </source>
</evidence>
<dbReference type="Pfam" id="PF00395">
    <property type="entry name" value="SLH"/>
    <property type="match status" value="2"/>
</dbReference>
<keyword evidence="2 3" id="KW-0802">TPR repeat</keyword>
<dbReference type="InterPro" id="IPR001119">
    <property type="entry name" value="SLH_dom"/>
</dbReference>
<feature type="repeat" description="TPR" evidence="3">
    <location>
        <begin position="35"/>
        <end position="68"/>
    </location>
</feature>
<evidence type="ECO:0000256" key="1">
    <source>
        <dbReference type="ARBA" id="ARBA00022737"/>
    </source>
</evidence>
<dbReference type="Proteomes" id="UP000885847">
    <property type="component" value="Unassembled WGS sequence"/>
</dbReference>
<keyword evidence="1" id="KW-0677">Repeat</keyword>
<dbReference type="Pfam" id="PF14559">
    <property type="entry name" value="TPR_19"/>
    <property type="match status" value="1"/>
</dbReference>
<dbReference type="Gene3D" id="1.25.40.10">
    <property type="entry name" value="Tetratricopeptide repeat domain"/>
    <property type="match status" value="1"/>
</dbReference>
<dbReference type="SUPFAM" id="SSF48452">
    <property type="entry name" value="TPR-like"/>
    <property type="match status" value="1"/>
</dbReference>
<feature type="domain" description="SLH" evidence="4">
    <location>
        <begin position="249"/>
        <end position="312"/>
    </location>
</feature>
<organism evidence="5">
    <name type="scientific">candidate division WOR-3 bacterium</name>
    <dbReference type="NCBI Taxonomy" id="2052148"/>
    <lineage>
        <taxon>Bacteria</taxon>
        <taxon>Bacteria division WOR-3</taxon>
    </lineage>
</organism>
<proteinExistence type="predicted"/>
<accession>A0A7C0ZEB9</accession>
<gene>
    <name evidence="5" type="ORF">ENF18_07510</name>
</gene>
<dbReference type="InterPro" id="IPR011990">
    <property type="entry name" value="TPR-like_helical_dom_sf"/>
</dbReference>
<comment type="caution">
    <text evidence="5">The sequence shown here is derived from an EMBL/GenBank/DDBJ whole genome shotgun (WGS) entry which is preliminary data.</text>
</comment>
<sequence length="374" mass="41483">MKKLLLIIAITSFVVLGTGCAKKQTVTPGGLMDTPQAHYAEGKRLLKLNQVDEARKEFNRAILLDKNYAPAYEGMALVYLAKGDLKLAEKYANDCLKRDKNFVPGMVAKGRVLMAKGDNKGAIKWFDRALKNNPKFEDAYIYKADALVNMQKYDEAEKVYSEGMKNLPNSQELNSRWQMMQDMRRAAAGLPPQYLAIARSPAITRADLAALFVVELDLDKITKKPGPPEAKKFYAPQQQSVMGKPAGKAGTELPSDVKDHWAKHYIMKVMELGIMEPYPDGKFHPDEPITRANFAMAVQNLLAGLLKDPSLTTRFIGSTSPFPDVPNSHFAFNAVMLVTTRGIMKAKLDGTFGLSDKVPGKDALLIMKRVKANL</sequence>
<name>A0A7C0ZEB9_UNCW3</name>
<evidence type="ECO:0000313" key="5">
    <source>
        <dbReference type="EMBL" id="HDI83619.1"/>
    </source>
</evidence>
<dbReference type="PANTHER" id="PTHR44943:SF8">
    <property type="entry name" value="TPR REPEAT-CONTAINING PROTEIN MJ0263"/>
    <property type="match status" value="1"/>
</dbReference>
<dbReference type="PROSITE" id="PS50005">
    <property type="entry name" value="TPR"/>
    <property type="match status" value="2"/>
</dbReference>
<evidence type="ECO:0000256" key="3">
    <source>
        <dbReference type="PROSITE-ProRule" id="PRU00339"/>
    </source>
</evidence>
<dbReference type="Pfam" id="PF13414">
    <property type="entry name" value="TPR_11"/>
    <property type="match status" value="1"/>
</dbReference>
<dbReference type="EMBL" id="DQWE01000354">
    <property type="protein sequence ID" value="HDI83619.1"/>
    <property type="molecule type" value="Genomic_DNA"/>
</dbReference>
<dbReference type="InterPro" id="IPR019734">
    <property type="entry name" value="TPR_rpt"/>
</dbReference>
<dbReference type="AlphaFoldDB" id="A0A7C0ZEB9"/>
<dbReference type="SMART" id="SM00028">
    <property type="entry name" value="TPR"/>
    <property type="match status" value="4"/>
</dbReference>
<feature type="domain" description="SLH" evidence="4">
    <location>
        <begin position="318"/>
        <end position="374"/>
    </location>
</feature>
<dbReference type="PROSITE" id="PS51257">
    <property type="entry name" value="PROKAR_LIPOPROTEIN"/>
    <property type="match status" value="1"/>
</dbReference>
<reference evidence="5" key="1">
    <citation type="journal article" date="2020" name="mSystems">
        <title>Genome- and Community-Level Interaction Insights into Carbon Utilization and Element Cycling Functions of Hydrothermarchaeota in Hydrothermal Sediment.</title>
        <authorList>
            <person name="Zhou Z."/>
            <person name="Liu Y."/>
            <person name="Xu W."/>
            <person name="Pan J."/>
            <person name="Luo Z.H."/>
            <person name="Li M."/>
        </authorList>
    </citation>
    <scope>NUCLEOTIDE SEQUENCE [LARGE SCALE GENOMIC DNA]</scope>
    <source>
        <strain evidence="5">HyVt-102</strain>
    </source>
</reference>
<dbReference type="PANTHER" id="PTHR44943">
    <property type="entry name" value="CELLULOSE SYNTHASE OPERON PROTEIN C"/>
    <property type="match status" value="1"/>
</dbReference>
<protein>
    <submittedName>
        <fullName evidence="5">Tetratricopeptide repeat protein</fullName>
    </submittedName>
</protein>
<dbReference type="InterPro" id="IPR051685">
    <property type="entry name" value="Ycf3/AcsC/BcsC/TPR_MFPF"/>
</dbReference>
<feature type="repeat" description="TPR" evidence="3">
    <location>
        <begin position="103"/>
        <end position="136"/>
    </location>
</feature>
<dbReference type="PROSITE" id="PS51272">
    <property type="entry name" value="SLH"/>
    <property type="match status" value="2"/>
</dbReference>
<evidence type="ECO:0000256" key="2">
    <source>
        <dbReference type="ARBA" id="ARBA00022803"/>
    </source>
</evidence>